<comment type="caution">
    <text evidence="2">The sequence shown here is derived from an EMBL/GenBank/DDBJ whole genome shotgun (WGS) entry which is preliminary data.</text>
</comment>
<protein>
    <submittedName>
        <fullName evidence="2">Uncharacterized protein</fullName>
    </submittedName>
</protein>
<dbReference type="EMBL" id="CAMXCT010003231">
    <property type="protein sequence ID" value="CAI4003228.1"/>
    <property type="molecule type" value="Genomic_DNA"/>
</dbReference>
<reference evidence="2" key="1">
    <citation type="submission" date="2022-10" db="EMBL/GenBank/DDBJ databases">
        <authorList>
            <person name="Chen Y."/>
            <person name="Dougan E. K."/>
            <person name="Chan C."/>
            <person name="Rhodes N."/>
            <person name="Thang M."/>
        </authorList>
    </citation>
    <scope>NUCLEOTIDE SEQUENCE</scope>
</reference>
<gene>
    <name evidence="2" type="ORF">C1SCF055_LOCUS29113</name>
</gene>
<feature type="region of interest" description="Disordered" evidence="1">
    <location>
        <begin position="159"/>
        <end position="200"/>
    </location>
</feature>
<feature type="region of interest" description="Disordered" evidence="1">
    <location>
        <begin position="763"/>
        <end position="793"/>
    </location>
</feature>
<dbReference type="EMBL" id="CAMXCT030003231">
    <property type="protein sequence ID" value="CAL4790540.1"/>
    <property type="molecule type" value="Genomic_DNA"/>
</dbReference>
<feature type="non-terminal residue" evidence="2">
    <location>
        <position position="953"/>
    </location>
</feature>
<reference evidence="3 4" key="2">
    <citation type="submission" date="2024-05" db="EMBL/GenBank/DDBJ databases">
        <authorList>
            <person name="Chen Y."/>
            <person name="Shah S."/>
            <person name="Dougan E. K."/>
            <person name="Thang M."/>
            <person name="Chan C."/>
        </authorList>
    </citation>
    <scope>NUCLEOTIDE SEQUENCE [LARGE SCALE GENOMIC DNA]</scope>
</reference>
<evidence type="ECO:0000313" key="3">
    <source>
        <dbReference type="EMBL" id="CAL4790540.1"/>
    </source>
</evidence>
<proteinExistence type="predicted"/>
<evidence type="ECO:0000256" key="1">
    <source>
        <dbReference type="SAM" id="MobiDB-lite"/>
    </source>
</evidence>
<feature type="compositionally biased region" description="Low complexity" evidence="1">
    <location>
        <begin position="181"/>
        <end position="194"/>
    </location>
</feature>
<evidence type="ECO:0000313" key="4">
    <source>
        <dbReference type="Proteomes" id="UP001152797"/>
    </source>
</evidence>
<name>A0A9P1D3S0_9DINO</name>
<evidence type="ECO:0000313" key="2">
    <source>
        <dbReference type="EMBL" id="CAI4003228.1"/>
    </source>
</evidence>
<dbReference type="AlphaFoldDB" id="A0A9P1D3S0"/>
<dbReference type="Proteomes" id="UP001152797">
    <property type="component" value="Unassembled WGS sequence"/>
</dbReference>
<keyword evidence="4" id="KW-1185">Reference proteome</keyword>
<sequence length="953" mass="106336">GKKKTIKMEEDVVEPERTEAQRVEFVRSVGVRAATETMREQWKRESMARKWRCWVHWVKHRSTGNNQRAVAIDQQPVELEPRPEPGAPGSVVHSAPQGFLETNVIYVPKEAALPDIAVHGLFTFVEDQTLAEVRESVEWHTCAPGRLEAVCLWVRDETPPVSKRKASPGDVDDEPDHGDDTAASVAPATPVPSTGAATVGDETLRKVDHKLLYMLLELQGQFEQMQHEDAAGAAFGLLKERLGQLTTDDVRAIKRQKVLRAEVFGGSWHSPLDFLLMDCDHKCRCFDGKAHVSPVFLAKCEPCQVIVTSIHVEAWALEQVGSDPVVPCAQGRLRELKTWLRGRGTVPRLPPWEHMLRSKRAILKQFNPCVVIVQPKATAFEHAISFNSKRTCHLPESEQLLLLIQKWEAVVSIEPRAFDLGVNVVDLTYEERLSVVRDVLGGKAIATIRQRLGQLGQYIKWATEEARRPPFPVTSELVKNYVRHLRNHDATFSKYTGFLETLKFSKYVVGLECDLEAFKSAWVSGIMRAAGQNRPLRRQSTVLTVDALLFLEALLEDSQVAGVDRYAVGVVLFATYSRARFGDLKSIASILIDEVPPNKEESIGFLEMHSASHKMRATGNRLGSHLPLVAPLKGLGPTSWGKTFIKIGKEVGLDMGKWDPYCPLLPAPDQMGAWTGRPTTSGEINRWIKQILLPCEFDASGFTPHGCKATTLAMLSKYGVEAEVRLALGHHQIRKGVAEVYARDTQSAPLRVLESMFRDIRRGHFQPDQSRSGMFRREEHEVNPAPAQDPGLVTDVPLPAPEGEYSPGSLAESWNLETPGIPAVLAAMEPSEAVDTISCNSDDSSSSSDSEADSCATETLEEQAKDMPEAHASAQKSIPKMYQHKKSKVVHYASWSGTAFTCGRQLTQEYRQCSERLVVESMRCQNCQRRVDSRTRDHDLENMEAVVKRSRRQ</sequence>
<dbReference type="EMBL" id="CAMXCT020003231">
    <property type="protein sequence ID" value="CAL1156603.1"/>
    <property type="molecule type" value="Genomic_DNA"/>
</dbReference>
<organism evidence="2">
    <name type="scientific">Cladocopium goreaui</name>
    <dbReference type="NCBI Taxonomy" id="2562237"/>
    <lineage>
        <taxon>Eukaryota</taxon>
        <taxon>Sar</taxon>
        <taxon>Alveolata</taxon>
        <taxon>Dinophyceae</taxon>
        <taxon>Suessiales</taxon>
        <taxon>Symbiodiniaceae</taxon>
        <taxon>Cladocopium</taxon>
    </lineage>
</organism>
<accession>A0A9P1D3S0</accession>
<feature type="region of interest" description="Disordered" evidence="1">
    <location>
        <begin position="836"/>
        <end position="877"/>
    </location>
</feature>